<sequence length="253" mass="27556">MDLGLKGTVAIVTGGSQGIGKGIIKILLKEGVRVVDFDVKNPDYEIDYFKVDVSKKEEVIKGIEYVVSKYGRIDSIINNAGIESYGAVDETSEEDWDNIMNVNVKGAFLMAKYSIPYMKKQGKGVIINIASIQSMAVQKRVAAYATSKHALLGLTRSIAVDYAPQIRCVAICSGSIRTPLLEWAAEKEVGKEHIEDKIREWGEVYPMGRVGNSEDIGYLTAFLLSDLASFIDGTCIVIDGGLISLIPISSPAR</sequence>
<keyword evidence="4" id="KW-1185">Reference proteome</keyword>
<dbReference type="AlphaFoldDB" id="A0A2U9II63"/>
<accession>A0A2U9II63</accession>
<reference evidence="3 4" key="1">
    <citation type="submission" date="2018-05" db="EMBL/GenBank/DDBJ databases">
        <title>Complete Genome Sequences of Extremely Thermoacidophilic, Metal-Mobilizing Type-Strain Members of the Archaeal Family Sulfolobaceae: Acidianus brierleyi DSM-1651T, Acidianus sulfidivorans DSM-18786T, Metallosphaera hakonensis DSM-7519T, and Metallosphaera prunae DSM-10039T.</title>
        <authorList>
            <person name="Counts J.A."/>
            <person name="Kelly R.M."/>
        </authorList>
    </citation>
    <scope>NUCLEOTIDE SEQUENCE [LARGE SCALE GENOMIC DNA]</scope>
    <source>
        <strain evidence="3 4">DSM 1651</strain>
    </source>
</reference>
<dbReference type="GeneID" id="36833493"/>
<dbReference type="EMBL" id="CP029289">
    <property type="protein sequence ID" value="AWR95700.1"/>
    <property type="molecule type" value="Genomic_DNA"/>
</dbReference>
<name>A0A2U9II63_9CREN</name>
<dbReference type="PRINTS" id="PR00080">
    <property type="entry name" value="SDRFAMILY"/>
</dbReference>
<gene>
    <name evidence="3" type="ORF">DFR85_15015</name>
</gene>
<organism evidence="3 4">
    <name type="scientific">Acidianus brierleyi</name>
    <dbReference type="NCBI Taxonomy" id="41673"/>
    <lineage>
        <taxon>Archaea</taxon>
        <taxon>Thermoproteota</taxon>
        <taxon>Thermoprotei</taxon>
        <taxon>Sulfolobales</taxon>
        <taxon>Sulfolobaceae</taxon>
        <taxon>Acidianus</taxon>
    </lineage>
</organism>
<evidence type="ECO:0000256" key="1">
    <source>
        <dbReference type="ARBA" id="ARBA00006484"/>
    </source>
</evidence>
<dbReference type="KEGG" id="abri:DFR85_15015"/>
<dbReference type="InterPro" id="IPR020904">
    <property type="entry name" value="Sc_DH/Rdtase_CS"/>
</dbReference>
<dbReference type="PANTHER" id="PTHR43477">
    <property type="entry name" value="DIHYDROANTICAPSIN 7-DEHYDROGENASE"/>
    <property type="match status" value="1"/>
</dbReference>
<evidence type="ECO:0000313" key="4">
    <source>
        <dbReference type="Proteomes" id="UP000248044"/>
    </source>
</evidence>
<dbReference type="GO" id="GO:0016491">
    <property type="term" value="F:oxidoreductase activity"/>
    <property type="evidence" value="ECO:0007669"/>
    <property type="project" value="UniProtKB-KW"/>
</dbReference>
<dbReference type="SUPFAM" id="SSF51735">
    <property type="entry name" value="NAD(P)-binding Rossmann-fold domains"/>
    <property type="match status" value="1"/>
</dbReference>
<proteinExistence type="inferred from homology"/>
<keyword evidence="2" id="KW-0560">Oxidoreductase</keyword>
<evidence type="ECO:0000256" key="2">
    <source>
        <dbReference type="ARBA" id="ARBA00023002"/>
    </source>
</evidence>
<dbReference type="FunFam" id="3.40.50.720:FF:000084">
    <property type="entry name" value="Short-chain dehydrogenase reductase"/>
    <property type="match status" value="1"/>
</dbReference>
<dbReference type="Pfam" id="PF13561">
    <property type="entry name" value="adh_short_C2"/>
    <property type="match status" value="1"/>
</dbReference>
<dbReference type="CDD" id="cd05233">
    <property type="entry name" value="SDR_c"/>
    <property type="match status" value="1"/>
</dbReference>
<comment type="similarity">
    <text evidence="1">Belongs to the short-chain dehydrogenases/reductases (SDR) family.</text>
</comment>
<dbReference type="InterPro" id="IPR002347">
    <property type="entry name" value="SDR_fam"/>
</dbReference>
<dbReference type="PROSITE" id="PS00061">
    <property type="entry name" value="ADH_SHORT"/>
    <property type="match status" value="1"/>
</dbReference>
<dbReference type="Gene3D" id="3.40.50.720">
    <property type="entry name" value="NAD(P)-binding Rossmann-like Domain"/>
    <property type="match status" value="1"/>
</dbReference>
<dbReference type="InterPro" id="IPR036291">
    <property type="entry name" value="NAD(P)-bd_dom_sf"/>
</dbReference>
<protein>
    <submittedName>
        <fullName evidence="3">Aldose dehydrogenase</fullName>
    </submittedName>
</protein>
<dbReference type="PRINTS" id="PR00081">
    <property type="entry name" value="GDHRDH"/>
</dbReference>
<dbReference type="OrthoDB" id="24596at2157"/>
<dbReference type="PANTHER" id="PTHR43477:SF1">
    <property type="entry name" value="DIHYDROANTICAPSIN 7-DEHYDROGENASE"/>
    <property type="match status" value="1"/>
</dbReference>
<dbReference type="RefSeq" id="WP_110271578.1">
    <property type="nucleotide sequence ID" value="NZ_CP029289.2"/>
</dbReference>
<dbReference type="InterPro" id="IPR051122">
    <property type="entry name" value="SDR_DHRS6-like"/>
</dbReference>
<dbReference type="NCBIfam" id="NF005007">
    <property type="entry name" value="PRK06398.1"/>
    <property type="match status" value="1"/>
</dbReference>
<dbReference type="Proteomes" id="UP000248044">
    <property type="component" value="Chromosome"/>
</dbReference>
<evidence type="ECO:0000313" key="3">
    <source>
        <dbReference type="EMBL" id="AWR95700.1"/>
    </source>
</evidence>